<evidence type="ECO:0000256" key="4">
    <source>
        <dbReference type="ARBA" id="ARBA00022989"/>
    </source>
</evidence>
<dbReference type="Proteomes" id="UP001183202">
    <property type="component" value="Unassembled WGS sequence"/>
</dbReference>
<keyword evidence="5 6" id="KW-0472">Membrane</keyword>
<evidence type="ECO:0000259" key="7">
    <source>
        <dbReference type="Pfam" id="PF12823"/>
    </source>
</evidence>
<feature type="transmembrane region" description="Helical" evidence="6">
    <location>
        <begin position="6"/>
        <end position="23"/>
    </location>
</feature>
<evidence type="ECO:0000313" key="9">
    <source>
        <dbReference type="Proteomes" id="UP001183202"/>
    </source>
</evidence>
<dbReference type="Pfam" id="PF12823">
    <property type="entry name" value="DUF3817"/>
    <property type="match status" value="1"/>
</dbReference>
<evidence type="ECO:0000256" key="2">
    <source>
        <dbReference type="ARBA" id="ARBA00022475"/>
    </source>
</evidence>
<proteinExistence type="predicted"/>
<feature type="transmembrane region" description="Helical" evidence="6">
    <location>
        <begin position="30"/>
        <end position="51"/>
    </location>
</feature>
<keyword evidence="9" id="KW-1185">Reference proteome</keyword>
<keyword evidence="4 6" id="KW-1133">Transmembrane helix</keyword>
<evidence type="ECO:0000256" key="3">
    <source>
        <dbReference type="ARBA" id="ARBA00022692"/>
    </source>
</evidence>
<gene>
    <name evidence="8" type="ORF">RM445_22755</name>
</gene>
<evidence type="ECO:0000313" key="8">
    <source>
        <dbReference type="EMBL" id="MDT0352351.1"/>
    </source>
</evidence>
<reference evidence="9" key="1">
    <citation type="submission" date="2023-07" db="EMBL/GenBank/DDBJ databases">
        <title>30 novel species of actinomycetes from the DSMZ collection.</title>
        <authorList>
            <person name="Nouioui I."/>
        </authorList>
    </citation>
    <scope>NUCLEOTIDE SEQUENCE [LARGE SCALE GENOMIC DNA]</scope>
    <source>
        <strain evidence="9">DSM 45834</strain>
    </source>
</reference>
<keyword evidence="3 6" id="KW-0812">Transmembrane</keyword>
<evidence type="ECO:0000256" key="5">
    <source>
        <dbReference type="ARBA" id="ARBA00023136"/>
    </source>
</evidence>
<dbReference type="RefSeq" id="WP_311558858.1">
    <property type="nucleotide sequence ID" value="NZ_JAVREJ010000018.1"/>
</dbReference>
<protein>
    <recommendedName>
        <fullName evidence="7">DUF3817 domain-containing protein</fullName>
    </recommendedName>
</protein>
<feature type="domain" description="DUF3817" evidence="7">
    <location>
        <begin position="2"/>
        <end position="64"/>
    </location>
</feature>
<organism evidence="8 9">
    <name type="scientific">Pseudonocardia charpentierae</name>
    <dbReference type="NCBI Taxonomy" id="3075545"/>
    <lineage>
        <taxon>Bacteria</taxon>
        <taxon>Bacillati</taxon>
        <taxon>Actinomycetota</taxon>
        <taxon>Actinomycetes</taxon>
        <taxon>Pseudonocardiales</taxon>
        <taxon>Pseudonocardiaceae</taxon>
        <taxon>Pseudonocardia</taxon>
    </lineage>
</organism>
<comment type="caution">
    <text evidence="8">The sequence shown here is derived from an EMBL/GenBank/DDBJ whole genome shotgun (WGS) entry which is preliminary data.</text>
</comment>
<keyword evidence="2" id="KW-1003">Cell membrane</keyword>
<feature type="transmembrane region" description="Helical" evidence="6">
    <location>
        <begin position="57"/>
        <end position="77"/>
    </location>
</feature>
<evidence type="ECO:0000256" key="1">
    <source>
        <dbReference type="ARBA" id="ARBA00004651"/>
    </source>
</evidence>
<accession>A0ABU2NF28</accession>
<dbReference type="EMBL" id="JAVREJ010000018">
    <property type="protein sequence ID" value="MDT0352351.1"/>
    <property type="molecule type" value="Genomic_DNA"/>
</dbReference>
<comment type="subcellular location">
    <subcellularLocation>
        <location evidence="1">Cell membrane</location>
        <topology evidence="1">Multi-pass membrane protein</topology>
    </subcellularLocation>
</comment>
<evidence type="ECO:0000256" key="6">
    <source>
        <dbReference type="SAM" id="Phobius"/>
    </source>
</evidence>
<sequence>MRLLRIAAGTEAVTLLVLLLNLATVHAPGVAAVVGPVHGAAYLTAIVAVLLHDGAPWAARWWAALPGVGGLVAIRLLRPASASPP</sequence>
<dbReference type="InterPro" id="IPR023845">
    <property type="entry name" value="DUF3817_TM"/>
</dbReference>
<name>A0ABU2NF28_9PSEU</name>